<keyword evidence="2" id="KW-0472">Membrane</keyword>
<keyword evidence="2" id="KW-0812">Transmembrane</keyword>
<name>A0A2T1K3N3_9GAMM</name>
<comment type="caution">
    <text evidence="3">The sequence shown here is derived from an EMBL/GenBank/DDBJ whole genome shotgun (WGS) entry which is preliminary data.</text>
</comment>
<dbReference type="EMBL" id="PXNP01000109">
    <property type="protein sequence ID" value="PSF04759.1"/>
    <property type="molecule type" value="Genomic_DNA"/>
</dbReference>
<reference evidence="3 4" key="1">
    <citation type="submission" date="2018-03" db="EMBL/GenBank/DDBJ databases">
        <title>Marinobacter brunus sp. nov., a marine bacterium of Gamma-proteobacteria isolated from the surface seawater of the South China Sea.</title>
        <authorList>
            <person name="Cheng H."/>
            <person name="Wu Y.-H."/>
            <person name="Xamxidin M."/>
            <person name="Xu X.-W."/>
        </authorList>
    </citation>
    <scope>NUCLEOTIDE SEQUENCE [LARGE SCALE GENOMIC DNA]</scope>
    <source>
        <strain evidence="3 4">NH169-3</strain>
    </source>
</reference>
<feature type="compositionally biased region" description="Low complexity" evidence="1">
    <location>
        <begin position="7"/>
        <end position="17"/>
    </location>
</feature>
<evidence type="ECO:0000313" key="4">
    <source>
        <dbReference type="Proteomes" id="UP000239866"/>
    </source>
</evidence>
<sequence>MTDADNNHNNGNRSNTGNEERPANRPGVLRIMQSILAGAFGVQSDRRRREDFAHHSPLPFIVAGLLFTAGFIAVLVVVVKLVLANQ</sequence>
<feature type="transmembrane region" description="Helical" evidence="2">
    <location>
        <begin position="60"/>
        <end position="83"/>
    </location>
</feature>
<evidence type="ECO:0008006" key="5">
    <source>
        <dbReference type="Google" id="ProtNLM"/>
    </source>
</evidence>
<organism evidence="3 4">
    <name type="scientific">Marinobacter fuscus</name>
    <dbReference type="NCBI Taxonomy" id="2109942"/>
    <lineage>
        <taxon>Bacteria</taxon>
        <taxon>Pseudomonadati</taxon>
        <taxon>Pseudomonadota</taxon>
        <taxon>Gammaproteobacteria</taxon>
        <taxon>Pseudomonadales</taxon>
        <taxon>Marinobacteraceae</taxon>
        <taxon>Marinobacter</taxon>
    </lineage>
</organism>
<dbReference type="AlphaFoldDB" id="A0A2T1K3N3"/>
<dbReference type="OrthoDB" id="5625885at2"/>
<evidence type="ECO:0000256" key="2">
    <source>
        <dbReference type="SAM" id="Phobius"/>
    </source>
</evidence>
<evidence type="ECO:0000313" key="3">
    <source>
        <dbReference type="EMBL" id="PSF04759.1"/>
    </source>
</evidence>
<dbReference type="InterPro" id="IPR021344">
    <property type="entry name" value="DUF2970"/>
</dbReference>
<proteinExistence type="predicted"/>
<gene>
    <name evidence="3" type="ORF">C7H09_17155</name>
</gene>
<dbReference type="RefSeq" id="WP_106764989.1">
    <property type="nucleotide sequence ID" value="NZ_PXNP01000109.1"/>
</dbReference>
<dbReference type="Proteomes" id="UP000239866">
    <property type="component" value="Unassembled WGS sequence"/>
</dbReference>
<keyword evidence="4" id="KW-1185">Reference proteome</keyword>
<feature type="region of interest" description="Disordered" evidence="1">
    <location>
        <begin position="1"/>
        <end position="25"/>
    </location>
</feature>
<dbReference type="Pfam" id="PF11174">
    <property type="entry name" value="DUF2970"/>
    <property type="match status" value="1"/>
</dbReference>
<keyword evidence="2" id="KW-1133">Transmembrane helix</keyword>
<evidence type="ECO:0000256" key="1">
    <source>
        <dbReference type="SAM" id="MobiDB-lite"/>
    </source>
</evidence>
<protein>
    <recommendedName>
        <fullName evidence="5">DUF2970 domain-containing protein</fullName>
    </recommendedName>
</protein>
<accession>A0A2T1K3N3</accession>